<dbReference type="PROSITE" id="PS00113">
    <property type="entry name" value="ADENYLATE_KINASE"/>
    <property type="match status" value="1"/>
</dbReference>
<feature type="binding site" evidence="5">
    <location>
        <position position="148"/>
    </location>
    <ligand>
        <name>Zn(2+)</name>
        <dbReference type="ChEBI" id="CHEBI:29105"/>
        <note>structural</note>
    </ligand>
</feature>
<feature type="binding site" evidence="5">
    <location>
        <position position="122"/>
    </location>
    <ligand>
        <name>ATP</name>
        <dbReference type="ChEBI" id="CHEBI:30616"/>
    </ligand>
</feature>
<feature type="binding site" evidence="5">
    <location>
        <position position="125"/>
    </location>
    <ligand>
        <name>Zn(2+)</name>
        <dbReference type="ChEBI" id="CHEBI:29105"/>
        <note>structural</note>
    </ligand>
</feature>
<feature type="binding site" evidence="5">
    <location>
        <begin position="57"/>
        <end position="59"/>
    </location>
    <ligand>
        <name>AMP</name>
        <dbReference type="ChEBI" id="CHEBI:456215"/>
    </ligand>
</feature>
<dbReference type="OrthoDB" id="9805030at2"/>
<comment type="subunit">
    <text evidence="5 7">Monomer.</text>
</comment>
<dbReference type="Pfam" id="PF05191">
    <property type="entry name" value="ADK_lid"/>
    <property type="match status" value="1"/>
</dbReference>
<feature type="binding site" evidence="5">
    <location>
        <position position="166"/>
    </location>
    <ligand>
        <name>AMP</name>
        <dbReference type="ChEBI" id="CHEBI:456215"/>
    </ligand>
</feature>
<dbReference type="Gene3D" id="3.40.50.300">
    <property type="entry name" value="P-loop containing nucleotide triphosphate hydrolases"/>
    <property type="match status" value="1"/>
</dbReference>
<comment type="function">
    <text evidence="5">Catalyzes the reversible transfer of the terminal phosphate group between ATP and AMP. Plays an important role in cellular energy homeostasis and in adenine nucleotide metabolism.</text>
</comment>
<dbReference type="HAMAP" id="MF_00235">
    <property type="entry name" value="Adenylate_kinase_Adk"/>
    <property type="match status" value="1"/>
</dbReference>
<dbReference type="EMBL" id="JNBW01000170">
    <property type="protein sequence ID" value="OJH15301.1"/>
    <property type="molecule type" value="Genomic_DNA"/>
</dbReference>
<reference evidence="9" key="1">
    <citation type="journal article" date="2015" name="Microbiology">
        <title>Similarities in murine infection and immune response to Borrelia bissettii and Borrelia burgdorferi sensu stricto.</title>
        <authorList>
            <person name="Leydet B.F.Jr."/>
            <person name="Liang F.T."/>
        </authorList>
    </citation>
    <scope>NUCLEOTIDE SEQUENCE [LARGE SCALE GENOMIC DNA]</scope>
    <source>
        <strain evidence="9">CO275</strain>
    </source>
</reference>
<comment type="catalytic activity">
    <reaction evidence="5 7">
        <text>AMP + ATP = 2 ADP</text>
        <dbReference type="Rhea" id="RHEA:12973"/>
        <dbReference type="ChEBI" id="CHEBI:30616"/>
        <dbReference type="ChEBI" id="CHEBI:456215"/>
        <dbReference type="ChEBI" id="CHEBI:456216"/>
        <dbReference type="EC" id="2.7.4.3"/>
    </reaction>
</comment>
<dbReference type="InterPro" id="IPR036193">
    <property type="entry name" value="ADK_active_lid_dom_sf"/>
</dbReference>
<feature type="binding site" evidence="5">
    <location>
        <position position="31"/>
    </location>
    <ligand>
        <name>AMP</name>
        <dbReference type="ChEBI" id="CHEBI:456215"/>
    </ligand>
</feature>
<dbReference type="UniPathway" id="UPA00588">
    <property type="reaction ID" value="UER00649"/>
</dbReference>
<dbReference type="PANTHER" id="PTHR23359">
    <property type="entry name" value="NUCLEOTIDE KINASE"/>
    <property type="match status" value="1"/>
</dbReference>
<proteinExistence type="inferred from homology"/>
<dbReference type="SUPFAM" id="SSF57774">
    <property type="entry name" value="Microbial and mitochondrial ADK, insert 'zinc finger' domain"/>
    <property type="match status" value="1"/>
</dbReference>
<evidence type="ECO:0000256" key="3">
    <source>
        <dbReference type="ARBA" id="ARBA00022741"/>
    </source>
</evidence>
<dbReference type="InterPro" id="IPR007862">
    <property type="entry name" value="Adenylate_kinase_lid-dom"/>
</dbReference>
<gene>
    <name evidence="5" type="primary">adk</name>
    <name evidence="9" type="ORF">ER70_03410</name>
</gene>
<reference evidence="9" key="2">
    <citation type="submission" date="2015-07" db="EMBL/GenBank/DDBJ databases">
        <authorList>
            <person name="Noorani M."/>
        </authorList>
    </citation>
    <scope>NUCLEOTIDE SEQUENCE</scope>
    <source>
        <strain evidence="9">CO275</strain>
    </source>
</reference>
<feature type="region of interest" description="NMP" evidence="5">
    <location>
        <begin position="30"/>
        <end position="59"/>
    </location>
</feature>
<feature type="binding site" evidence="5">
    <location>
        <position position="194"/>
    </location>
    <ligand>
        <name>ATP</name>
        <dbReference type="ChEBI" id="CHEBI:30616"/>
    </ligand>
</feature>
<feature type="region of interest" description="LID" evidence="5">
    <location>
        <begin position="121"/>
        <end position="158"/>
    </location>
</feature>
<feature type="binding site" evidence="5">
    <location>
        <position position="128"/>
    </location>
    <ligand>
        <name>Zn(2+)</name>
        <dbReference type="ChEBI" id="CHEBI:29105"/>
        <note>structural</note>
    </ligand>
</feature>
<evidence type="ECO:0000256" key="6">
    <source>
        <dbReference type="RuleBase" id="RU003330"/>
    </source>
</evidence>
<keyword evidence="3 5" id="KW-0547">Nucleotide-binding</keyword>
<keyword evidence="4 5" id="KW-0418">Kinase</keyword>
<dbReference type="InterPro" id="IPR027417">
    <property type="entry name" value="P-loop_NTPase"/>
</dbReference>
<dbReference type="InterPro" id="IPR000850">
    <property type="entry name" value="Adenylat/UMP-CMP_kin"/>
</dbReference>
<feature type="binding site" evidence="5">
    <location>
        <position position="155"/>
    </location>
    <ligand>
        <name>AMP</name>
        <dbReference type="ChEBI" id="CHEBI:456215"/>
    </ligand>
</feature>
<feature type="binding site" evidence="5">
    <location>
        <position position="92"/>
    </location>
    <ligand>
        <name>AMP</name>
        <dbReference type="ChEBI" id="CHEBI:456215"/>
    </ligand>
</feature>
<dbReference type="SUPFAM" id="SSF52540">
    <property type="entry name" value="P-loop containing nucleoside triphosphate hydrolases"/>
    <property type="match status" value="1"/>
</dbReference>
<keyword evidence="5" id="KW-0862">Zinc</keyword>
<dbReference type="GO" id="GO:0044209">
    <property type="term" value="P:AMP salvage"/>
    <property type="evidence" value="ECO:0007669"/>
    <property type="project" value="UniProtKB-UniRule"/>
</dbReference>
<keyword evidence="2 5" id="KW-0545">Nucleotide biosynthesis</keyword>
<protein>
    <recommendedName>
        <fullName evidence="5 7">Adenylate kinase</fullName>
        <shortName evidence="5">AK</shortName>
        <ecNumber evidence="5 7">2.7.4.3</ecNumber>
    </recommendedName>
    <alternativeName>
        <fullName evidence="5">ATP-AMP transphosphorylase</fullName>
    </alternativeName>
    <alternativeName>
        <fullName evidence="5">ATP:AMP phosphotransferase</fullName>
    </alternativeName>
    <alternativeName>
        <fullName evidence="5">Adenylate monophosphate kinase</fullName>
    </alternativeName>
</protein>
<dbReference type="InterPro" id="IPR006259">
    <property type="entry name" value="Adenyl_kin_sub"/>
</dbReference>
<feature type="binding site" evidence="5">
    <location>
        <begin position="131"/>
        <end position="132"/>
    </location>
    <ligand>
        <name>ATP</name>
        <dbReference type="ChEBI" id="CHEBI:30616"/>
    </ligand>
</feature>
<keyword evidence="1 5" id="KW-0808">Transferase</keyword>
<dbReference type="NCBIfam" id="NF001381">
    <property type="entry name" value="PRK00279.1-3"/>
    <property type="match status" value="1"/>
</dbReference>
<evidence type="ECO:0000256" key="5">
    <source>
        <dbReference type="HAMAP-Rule" id="MF_00235"/>
    </source>
</evidence>
<dbReference type="AlphaFoldDB" id="A0A1L8ZC35"/>
<keyword evidence="5" id="KW-0479">Metal-binding</keyword>
<evidence type="ECO:0000256" key="7">
    <source>
        <dbReference type="RuleBase" id="RU003331"/>
    </source>
</evidence>
<dbReference type="CDD" id="cd01428">
    <property type="entry name" value="ADK"/>
    <property type="match status" value="1"/>
</dbReference>
<feature type="binding site" evidence="5">
    <location>
        <position position="145"/>
    </location>
    <ligand>
        <name>Zn(2+)</name>
        <dbReference type="ChEBI" id="CHEBI:29105"/>
        <note>structural</note>
    </ligand>
</feature>
<comment type="subcellular location">
    <subcellularLocation>
        <location evidence="5 7">Cytoplasm</location>
    </subcellularLocation>
</comment>
<dbReference type="EC" id="2.7.4.3" evidence="5 7"/>
<dbReference type="FunFam" id="3.40.50.300:FF:000106">
    <property type="entry name" value="Adenylate kinase mitochondrial"/>
    <property type="match status" value="1"/>
</dbReference>
<dbReference type="NCBIfam" id="NF011099">
    <property type="entry name" value="PRK14526.1"/>
    <property type="match status" value="1"/>
</dbReference>
<organism evidence="9">
    <name type="scientific">Borrelia bissettiae</name>
    <name type="common">Borreliella bissettiae</name>
    <dbReference type="NCBI Taxonomy" id="64897"/>
    <lineage>
        <taxon>Bacteria</taxon>
        <taxon>Pseudomonadati</taxon>
        <taxon>Spirochaetota</taxon>
        <taxon>Spirochaetia</taxon>
        <taxon>Spirochaetales</taxon>
        <taxon>Borreliaceae</taxon>
        <taxon>Borreliella</taxon>
    </lineage>
</organism>
<comment type="caution">
    <text evidence="9">The sequence shown here is derived from an EMBL/GenBank/DDBJ whole genome shotgun (WGS) entry which is preliminary data.</text>
</comment>
<dbReference type="NCBIfam" id="TIGR01351">
    <property type="entry name" value="adk"/>
    <property type="match status" value="1"/>
</dbReference>
<evidence type="ECO:0000256" key="4">
    <source>
        <dbReference type="ARBA" id="ARBA00022777"/>
    </source>
</evidence>
<comment type="domain">
    <text evidence="5">Consists of three domains, a large central CORE domain and two small peripheral domains, NMPbind and LID, which undergo movements during catalysis. The LID domain closes over the site of phosphoryl transfer upon ATP binding. Assembling and dissambling the active center during each catalytic cycle provides an effective means to prevent ATP hydrolysis. Some bacteria have evolved a zinc-coordinating structure that stabilizes the LID domain.</text>
</comment>
<feature type="domain" description="Adenylate kinase active site lid" evidence="8">
    <location>
        <begin position="122"/>
        <end position="157"/>
    </location>
</feature>
<comment type="pathway">
    <text evidence="5">Purine metabolism; AMP biosynthesis via salvage pathway; AMP from ADP: step 1/1.</text>
</comment>
<feature type="binding site" evidence="5">
    <location>
        <position position="36"/>
    </location>
    <ligand>
        <name>AMP</name>
        <dbReference type="ChEBI" id="CHEBI:456215"/>
    </ligand>
</feature>
<dbReference type="InterPro" id="IPR033690">
    <property type="entry name" value="Adenylat_kinase_CS"/>
</dbReference>
<sequence>MGLVFLGPPGSGKGTISKIISNEFKYQHISTGDLFRENILNSTTLGKEIKKIVERGELVPDLITIKIVEDKIKSIKNNKDFILDGFPRNICQAEALDKFLPNVKIINFLIDEELVIKRLSGRRICKSCNNIFNIYTLATKNIGICDVCGGDLYQREDDKEESLKTRLKEYKLQTKPLIEFYSKCSRLNNIDASVKIDEMRKQIIKIMLKKIKWKRYSK</sequence>
<evidence type="ECO:0000256" key="2">
    <source>
        <dbReference type="ARBA" id="ARBA00022727"/>
    </source>
</evidence>
<evidence type="ECO:0000313" key="9">
    <source>
        <dbReference type="EMBL" id="OJH15301.1"/>
    </source>
</evidence>
<keyword evidence="5" id="KW-0963">Cytoplasm</keyword>
<evidence type="ECO:0000256" key="1">
    <source>
        <dbReference type="ARBA" id="ARBA00022679"/>
    </source>
</evidence>
<dbReference type="GO" id="GO:0005524">
    <property type="term" value="F:ATP binding"/>
    <property type="evidence" value="ECO:0007669"/>
    <property type="project" value="UniProtKB-UniRule"/>
</dbReference>
<dbReference type="GO" id="GO:0008270">
    <property type="term" value="F:zinc ion binding"/>
    <property type="evidence" value="ECO:0007669"/>
    <property type="project" value="UniProtKB-UniRule"/>
</dbReference>
<dbReference type="GO" id="GO:0005737">
    <property type="term" value="C:cytoplasm"/>
    <property type="evidence" value="ECO:0007669"/>
    <property type="project" value="UniProtKB-SubCell"/>
</dbReference>
<name>A0A1L8ZC35_BORBI</name>
<comment type="similarity">
    <text evidence="5 6">Belongs to the adenylate kinase family.</text>
</comment>
<keyword evidence="5 7" id="KW-0067">ATP-binding</keyword>
<dbReference type="GO" id="GO:0004017">
    <property type="term" value="F:AMP kinase activity"/>
    <property type="evidence" value="ECO:0007669"/>
    <property type="project" value="UniProtKB-UniRule"/>
</dbReference>
<dbReference type="Pfam" id="PF00406">
    <property type="entry name" value="ADK"/>
    <property type="match status" value="1"/>
</dbReference>
<feature type="binding site" evidence="5">
    <location>
        <begin position="10"/>
        <end position="15"/>
    </location>
    <ligand>
        <name>ATP</name>
        <dbReference type="ChEBI" id="CHEBI:30616"/>
    </ligand>
</feature>
<evidence type="ECO:0000259" key="8">
    <source>
        <dbReference type="Pfam" id="PF05191"/>
    </source>
</evidence>
<feature type="binding site" evidence="5">
    <location>
        <begin position="85"/>
        <end position="88"/>
    </location>
    <ligand>
        <name>AMP</name>
        <dbReference type="ChEBI" id="CHEBI:456215"/>
    </ligand>
</feature>
<accession>A0A1L8ZC35</accession>
<dbReference type="PRINTS" id="PR00094">
    <property type="entry name" value="ADENYLTKNASE"/>
</dbReference>